<dbReference type="RefSeq" id="XP_022576943.1">
    <property type="nucleotide sequence ID" value="XM_022724256.1"/>
</dbReference>
<evidence type="ECO:0000313" key="2">
    <source>
        <dbReference type="Proteomes" id="UP000184188"/>
    </source>
</evidence>
<dbReference type="STRING" id="1073090.A0A1L9S5K1"/>
<protein>
    <recommendedName>
        <fullName evidence="3">Caspase domain-containing protein</fullName>
    </recommendedName>
</protein>
<sequence>MILPPSRRLLAFSPCSAPFNSPAAREFVITNTDRTPGWSVMGVLEEVVSKAEKTTGRSVVMVHYAGHGMLGPNGNLLGVEGASNRRFDAQRCLVEILDLLDSTIVDTLFVFDCCYSFAACRAPEVSGRIVEIIGASDNTPLFTNSPPGNTLTAKLEGEIRFRQRQGHRYIEFADVVQTLRSRENAVKPAHTLRIGASSICLPLNGLNTINPLHIPPTHRAVFSVYISNDMSQQELDQFAALLRSFPRNASITLDGVYPTGSICLILSSAYAVYSKLAGMQGYRFIAEATGSNLLRQQETPGLLLKE</sequence>
<dbReference type="EMBL" id="KV878359">
    <property type="protein sequence ID" value="OJJ42433.1"/>
    <property type="molecule type" value="Genomic_DNA"/>
</dbReference>
<dbReference type="OrthoDB" id="4760831at2759"/>
<organism evidence="1 2">
    <name type="scientific">Penicilliopsis zonata CBS 506.65</name>
    <dbReference type="NCBI Taxonomy" id="1073090"/>
    <lineage>
        <taxon>Eukaryota</taxon>
        <taxon>Fungi</taxon>
        <taxon>Dikarya</taxon>
        <taxon>Ascomycota</taxon>
        <taxon>Pezizomycotina</taxon>
        <taxon>Eurotiomycetes</taxon>
        <taxon>Eurotiomycetidae</taxon>
        <taxon>Eurotiales</taxon>
        <taxon>Aspergillaceae</taxon>
        <taxon>Penicilliopsis</taxon>
    </lineage>
</organism>
<evidence type="ECO:0000313" key="1">
    <source>
        <dbReference type="EMBL" id="OJJ42433.1"/>
    </source>
</evidence>
<gene>
    <name evidence="1" type="ORF">ASPZODRAFT_137248</name>
</gene>
<dbReference type="GeneID" id="34610721"/>
<dbReference type="VEuPathDB" id="FungiDB:ASPZODRAFT_137248"/>
<reference evidence="2" key="1">
    <citation type="journal article" date="2017" name="Genome Biol.">
        <title>Comparative genomics reveals high biological diversity and specific adaptations in the industrially and medically important fungal genus Aspergillus.</title>
        <authorList>
            <person name="de Vries R.P."/>
            <person name="Riley R."/>
            <person name="Wiebenga A."/>
            <person name="Aguilar-Osorio G."/>
            <person name="Amillis S."/>
            <person name="Uchima C.A."/>
            <person name="Anderluh G."/>
            <person name="Asadollahi M."/>
            <person name="Askin M."/>
            <person name="Barry K."/>
            <person name="Battaglia E."/>
            <person name="Bayram O."/>
            <person name="Benocci T."/>
            <person name="Braus-Stromeyer S.A."/>
            <person name="Caldana C."/>
            <person name="Canovas D."/>
            <person name="Cerqueira G.C."/>
            <person name="Chen F."/>
            <person name="Chen W."/>
            <person name="Choi C."/>
            <person name="Clum A."/>
            <person name="Dos Santos R.A."/>
            <person name="Damasio A.R."/>
            <person name="Diallinas G."/>
            <person name="Emri T."/>
            <person name="Fekete E."/>
            <person name="Flipphi M."/>
            <person name="Freyberg S."/>
            <person name="Gallo A."/>
            <person name="Gournas C."/>
            <person name="Habgood R."/>
            <person name="Hainaut M."/>
            <person name="Harispe M.L."/>
            <person name="Henrissat B."/>
            <person name="Hilden K.S."/>
            <person name="Hope R."/>
            <person name="Hossain A."/>
            <person name="Karabika E."/>
            <person name="Karaffa L."/>
            <person name="Karanyi Z."/>
            <person name="Krasevec N."/>
            <person name="Kuo A."/>
            <person name="Kusch H."/>
            <person name="LaButti K."/>
            <person name="Lagendijk E.L."/>
            <person name="Lapidus A."/>
            <person name="Levasseur A."/>
            <person name="Lindquist E."/>
            <person name="Lipzen A."/>
            <person name="Logrieco A.F."/>
            <person name="MacCabe A."/>
            <person name="Maekelae M.R."/>
            <person name="Malavazi I."/>
            <person name="Melin P."/>
            <person name="Meyer V."/>
            <person name="Mielnichuk N."/>
            <person name="Miskei M."/>
            <person name="Molnar A.P."/>
            <person name="Mule G."/>
            <person name="Ngan C.Y."/>
            <person name="Orejas M."/>
            <person name="Orosz E."/>
            <person name="Ouedraogo J.P."/>
            <person name="Overkamp K.M."/>
            <person name="Park H.-S."/>
            <person name="Perrone G."/>
            <person name="Piumi F."/>
            <person name="Punt P.J."/>
            <person name="Ram A.F."/>
            <person name="Ramon A."/>
            <person name="Rauscher S."/>
            <person name="Record E."/>
            <person name="Riano-Pachon D.M."/>
            <person name="Robert V."/>
            <person name="Roehrig J."/>
            <person name="Ruller R."/>
            <person name="Salamov A."/>
            <person name="Salih N.S."/>
            <person name="Samson R.A."/>
            <person name="Sandor E."/>
            <person name="Sanguinetti M."/>
            <person name="Schuetze T."/>
            <person name="Sepcic K."/>
            <person name="Shelest E."/>
            <person name="Sherlock G."/>
            <person name="Sophianopoulou V."/>
            <person name="Squina F.M."/>
            <person name="Sun H."/>
            <person name="Susca A."/>
            <person name="Todd R.B."/>
            <person name="Tsang A."/>
            <person name="Unkles S.E."/>
            <person name="van de Wiele N."/>
            <person name="van Rossen-Uffink D."/>
            <person name="Oliveira J.V."/>
            <person name="Vesth T.C."/>
            <person name="Visser J."/>
            <person name="Yu J.-H."/>
            <person name="Zhou M."/>
            <person name="Andersen M.R."/>
            <person name="Archer D.B."/>
            <person name="Baker S.E."/>
            <person name="Benoit I."/>
            <person name="Brakhage A.A."/>
            <person name="Braus G.H."/>
            <person name="Fischer R."/>
            <person name="Frisvad J.C."/>
            <person name="Goldman G.H."/>
            <person name="Houbraken J."/>
            <person name="Oakley B."/>
            <person name="Pocsi I."/>
            <person name="Scazzocchio C."/>
            <person name="Seiboth B."/>
            <person name="vanKuyk P.A."/>
            <person name="Wortman J."/>
            <person name="Dyer P.S."/>
            <person name="Grigoriev I.V."/>
        </authorList>
    </citation>
    <scope>NUCLEOTIDE SEQUENCE [LARGE SCALE GENOMIC DNA]</scope>
    <source>
        <strain evidence="2">CBS 506.65</strain>
    </source>
</reference>
<evidence type="ECO:0008006" key="3">
    <source>
        <dbReference type="Google" id="ProtNLM"/>
    </source>
</evidence>
<name>A0A1L9S5K1_9EURO</name>
<dbReference type="AlphaFoldDB" id="A0A1L9S5K1"/>
<proteinExistence type="predicted"/>
<accession>A0A1L9S5K1</accession>
<keyword evidence="2" id="KW-1185">Reference proteome</keyword>
<dbReference type="Proteomes" id="UP000184188">
    <property type="component" value="Unassembled WGS sequence"/>
</dbReference>